<organism evidence="1">
    <name type="scientific">Pseudomonas zanjanensis</name>
    <dbReference type="NCBI Taxonomy" id="2745496"/>
    <lineage>
        <taxon>Bacteria</taxon>
        <taxon>Pseudomonadati</taxon>
        <taxon>Pseudomonadota</taxon>
        <taxon>Gammaproteobacteria</taxon>
        <taxon>Pseudomonadales</taxon>
        <taxon>Pseudomonadaceae</taxon>
        <taxon>Pseudomonas</taxon>
    </lineage>
</organism>
<dbReference type="EMBL" id="JABWRB010000023">
    <property type="protein sequence ID" value="MBC3391533.1"/>
    <property type="molecule type" value="Genomic_DNA"/>
</dbReference>
<evidence type="ECO:0000313" key="3">
    <source>
        <dbReference type="Proteomes" id="UP000636518"/>
    </source>
</evidence>
<name>A0A923JL53_9PSED</name>
<dbReference type="EMBL" id="JABWRB020000001">
    <property type="protein sequence ID" value="MBV4496412.1"/>
    <property type="molecule type" value="Genomic_DNA"/>
</dbReference>
<keyword evidence="3" id="KW-1185">Reference proteome</keyword>
<comment type="caution">
    <text evidence="1">The sequence shown here is derived from an EMBL/GenBank/DDBJ whole genome shotgun (WGS) entry which is preliminary data.</text>
</comment>
<dbReference type="Proteomes" id="UP000636518">
    <property type="component" value="Unassembled WGS sequence"/>
</dbReference>
<evidence type="ECO:0000313" key="1">
    <source>
        <dbReference type="EMBL" id="MBC3391533.1"/>
    </source>
</evidence>
<dbReference type="InterPro" id="IPR015947">
    <property type="entry name" value="PUA-like_sf"/>
</dbReference>
<reference evidence="1" key="2">
    <citation type="submission" date="2020-07" db="EMBL/GenBank/DDBJ databases">
        <authorList>
            <person name="Lood C."/>
            <person name="Girard L."/>
        </authorList>
    </citation>
    <scope>NUCLEOTIDE SEQUENCE</scope>
    <source>
        <strain evidence="1">SWRI12</strain>
    </source>
</reference>
<dbReference type="AlphaFoldDB" id="A0A923JL53"/>
<proteinExistence type="predicted"/>
<dbReference type="SUPFAM" id="SSF88697">
    <property type="entry name" value="PUA domain-like"/>
    <property type="match status" value="1"/>
</dbReference>
<reference evidence="1 3" key="1">
    <citation type="journal article" date="2020" name="Microorganisms">
        <title>Reliable Identification of Environmental Pseudomonas Isolates Using the rpoD Gene.</title>
        <authorList>
            <consortium name="The Broad Institute Genome Sequencing Platform"/>
            <person name="Girard L."/>
            <person name="Lood C."/>
            <person name="Rokni-Zadeh H."/>
            <person name="van Noort V."/>
            <person name="Lavigne R."/>
            <person name="De Mot R."/>
        </authorList>
    </citation>
    <scope>NUCLEOTIDE SEQUENCE</scope>
    <source>
        <strain evidence="1 3">SWRI12</strain>
    </source>
</reference>
<gene>
    <name evidence="2" type="ORF">HU715_013655</name>
    <name evidence="1" type="ORF">HU715_17905</name>
</gene>
<accession>A0A923JL53</accession>
<dbReference type="RefSeq" id="WP_186707452.1">
    <property type="nucleotide sequence ID" value="NZ_JABWRB020000001.1"/>
</dbReference>
<dbReference type="Gene3D" id="2.30.130.30">
    <property type="entry name" value="Hypothetical protein"/>
    <property type="match status" value="1"/>
</dbReference>
<reference evidence="2" key="3">
    <citation type="submission" date="2021-06" db="EMBL/GenBank/DDBJ databases">
        <title>Updating the genus Pseudomonas: Description of 43 new species and partition of the Pseudomonas putida group.</title>
        <authorList>
            <person name="Girard L."/>
            <person name="Lood C."/>
            <person name="Vandamme P."/>
            <person name="Rokni-Zadeh H."/>
            <person name="Van Noort V."/>
            <person name="Hofte M."/>
            <person name="Lavigne R."/>
            <person name="De Mot R."/>
        </authorList>
    </citation>
    <scope>NUCLEOTIDE SEQUENCE</scope>
    <source>
        <strain evidence="2">SWRI12</strain>
    </source>
</reference>
<protein>
    <submittedName>
        <fullName evidence="1">ASCH domain-containing protein</fullName>
    </submittedName>
</protein>
<evidence type="ECO:0000313" key="2">
    <source>
        <dbReference type="EMBL" id="MBV4496412.1"/>
    </source>
</evidence>
<sequence length="130" mass="14643">MKALSIRQPWAWLIIHGGKDVENRSRHTKLRGRFLVHASKGMTRAEYVEALEVGVKGADIEVLRNFPMFEDLQRGGIVGSVELVDSLDSSDSPWYMGQKALLLREPKPLPFTPLKGRLGFFEVPDELVTP</sequence>
<dbReference type="CDD" id="cd06554">
    <property type="entry name" value="ASCH_ASC-1_like"/>
    <property type="match status" value="1"/>
</dbReference>